<sequence length="45" mass="5182">MSYPYSQYKGNTFSPIMKAVHDKTRNSGTFIRKPGTSLIIITKRF</sequence>
<dbReference type="RefSeq" id="WP_272721309.1">
    <property type="nucleotide sequence ID" value="NZ_JAQPYS010000115.1"/>
</dbReference>
<dbReference type="EMBL" id="JAQPYS010000115">
    <property type="protein sequence ID" value="MDC7138522.1"/>
    <property type="molecule type" value="Genomic_DNA"/>
</dbReference>
<evidence type="ECO:0000313" key="1">
    <source>
        <dbReference type="EMBL" id="MDC7138522.1"/>
    </source>
</evidence>
<keyword evidence="2" id="KW-1185">Reference proteome</keyword>
<protein>
    <submittedName>
        <fullName evidence="1">Uncharacterized protein</fullName>
    </submittedName>
</protein>
<name>A0ABT5HD68_9BACE</name>
<comment type="caution">
    <text evidence="1">The sequence shown here is derived from an EMBL/GenBank/DDBJ whole genome shotgun (WGS) entry which is preliminary data.</text>
</comment>
<gene>
    <name evidence="1" type="ORF">PQG98_19560</name>
</gene>
<dbReference type="Proteomes" id="UP001215398">
    <property type="component" value="Unassembled WGS sequence"/>
</dbReference>
<organism evidence="1 2">
    <name type="scientific">Bacteroides zhangwenhongii</name>
    <dbReference type="NCBI Taxonomy" id="2650157"/>
    <lineage>
        <taxon>Bacteria</taxon>
        <taxon>Pseudomonadati</taxon>
        <taxon>Bacteroidota</taxon>
        <taxon>Bacteroidia</taxon>
        <taxon>Bacteroidales</taxon>
        <taxon>Bacteroidaceae</taxon>
        <taxon>Bacteroides</taxon>
    </lineage>
</organism>
<evidence type="ECO:0000313" key="2">
    <source>
        <dbReference type="Proteomes" id="UP001215398"/>
    </source>
</evidence>
<reference evidence="1 2" key="1">
    <citation type="submission" date="2023-01" db="EMBL/GenBank/DDBJ databases">
        <title>Exploring GABA producing Bacteroides strains toward improving mental health.</title>
        <authorList>
            <person name="Yousuf B."/>
            <person name="Bouhlel N.E."/>
            <person name="Mottawea W."/>
            <person name="Hammami R."/>
        </authorList>
    </citation>
    <scope>NUCLEOTIDE SEQUENCE [LARGE SCALE GENOMIC DNA]</scope>
    <source>
        <strain evidence="1 2">UO.H1054</strain>
    </source>
</reference>
<accession>A0ABT5HD68</accession>
<proteinExistence type="predicted"/>